<keyword evidence="3" id="KW-0813">Transport</keyword>
<accession>A0A430J582</accession>
<dbReference type="GO" id="GO:0016020">
    <property type="term" value="C:membrane"/>
    <property type="evidence" value="ECO:0007669"/>
    <property type="project" value="UniProtKB-SubCell"/>
</dbReference>
<feature type="transmembrane region" description="Helical" evidence="8">
    <location>
        <begin position="339"/>
        <end position="361"/>
    </location>
</feature>
<feature type="transmembrane region" description="Helical" evidence="8">
    <location>
        <begin position="149"/>
        <end position="169"/>
    </location>
</feature>
<evidence type="ECO:0000256" key="7">
    <source>
        <dbReference type="ARBA" id="ARBA00023136"/>
    </source>
</evidence>
<feature type="transmembrane region" description="Helical" evidence="8">
    <location>
        <begin position="124"/>
        <end position="140"/>
    </location>
</feature>
<dbReference type="InterPro" id="IPR004761">
    <property type="entry name" value="Spore_GerAB"/>
</dbReference>
<keyword evidence="4" id="KW-0309">Germination</keyword>
<feature type="transmembrane region" description="Helical" evidence="8">
    <location>
        <begin position="42"/>
        <end position="63"/>
    </location>
</feature>
<dbReference type="PANTHER" id="PTHR34975:SF2">
    <property type="entry name" value="SPORE GERMINATION PROTEIN A2"/>
    <property type="match status" value="1"/>
</dbReference>
<evidence type="ECO:0000256" key="5">
    <source>
        <dbReference type="ARBA" id="ARBA00022692"/>
    </source>
</evidence>
<feature type="transmembrane region" description="Helical" evidence="8">
    <location>
        <begin position="309"/>
        <end position="327"/>
    </location>
</feature>
<evidence type="ECO:0000256" key="6">
    <source>
        <dbReference type="ARBA" id="ARBA00022989"/>
    </source>
</evidence>
<dbReference type="RefSeq" id="WP_126144627.1">
    <property type="nucleotide sequence ID" value="NZ_RXHU01000109.1"/>
</dbReference>
<keyword evidence="7 8" id="KW-0472">Membrane</keyword>
<dbReference type="AlphaFoldDB" id="A0A430J582"/>
<dbReference type="Proteomes" id="UP000276128">
    <property type="component" value="Unassembled WGS sequence"/>
</dbReference>
<comment type="caution">
    <text evidence="9">The sequence shown here is derived from an EMBL/GenBank/DDBJ whole genome shotgun (WGS) entry which is preliminary data.</text>
</comment>
<evidence type="ECO:0000256" key="2">
    <source>
        <dbReference type="ARBA" id="ARBA00007998"/>
    </source>
</evidence>
<dbReference type="OrthoDB" id="2078716at2"/>
<comment type="subcellular location">
    <subcellularLocation>
        <location evidence="1">Membrane</location>
        <topology evidence="1">Multi-pass membrane protein</topology>
    </subcellularLocation>
</comment>
<feature type="transmembrane region" description="Helical" evidence="8">
    <location>
        <begin position="12"/>
        <end position="30"/>
    </location>
</feature>
<dbReference type="Gene3D" id="1.20.1740.10">
    <property type="entry name" value="Amino acid/polyamine transporter I"/>
    <property type="match status" value="1"/>
</dbReference>
<evidence type="ECO:0000256" key="4">
    <source>
        <dbReference type="ARBA" id="ARBA00022544"/>
    </source>
</evidence>
<feature type="transmembrane region" description="Helical" evidence="8">
    <location>
        <begin position="219"/>
        <end position="242"/>
    </location>
</feature>
<dbReference type="PANTHER" id="PTHR34975">
    <property type="entry name" value="SPORE GERMINATION PROTEIN A2"/>
    <property type="match status" value="1"/>
</dbReference>
<keyword evidence="5 8" id="KW-0812">Transmembrane</keyword>
<gene>
    <name evidence="9" type="ORF">EJQ19_28505</name>
</gene>
<organism evidence="9 10">
    <name type="scientific">Paenibacillus whitsoniae</name>
    <dbReference type="NCBI Taxonomy" id="2496558"/>
    <lineage>
        <taxon>Bacteria</taxon>
        <taxon>Bacillati</taxon>
        <taxon>Bacillota</taxon>
        <taxon>Bacilli</taxon>
        <taxon>Bacillales</taxon>
        <taxon>Paenibacillaceae</taxon>
        <taxon>Paenibacillus</taxon>
    </lineage>
</organism>
<feature type="transmembrane region" description="Helical" evidence="8">
    <location>
        <begin position="83"/>
        <end position="104"/>
    </location>
</feature>
<name>A0A430J582_9BACL</name>
<evidence type="ECO:0000256" key="3">
    <source>
        <dbReference type="ARBA" id="ARBA00022448"/>
    </source>
</evidence>
<evidence type="ECO:0000256" key="1">
    <source>
        <dbReference type="ARBA" id="ARBA00004141"/>
    </source>
</evidence>
<dbReference type="EMBL" id="RXHU01000109">
    <property type="protein sequence ID" value="RTE02982.1"/>
    <property type="molecule type" value="Genomic_DNA"/>
</dbReference>
<comment type="similarity">
    <text evidence="2">Belongs to the amino acid-polyamine-organocation (APC) superfamily. Spore germination protein (SGP) (TC 2.A.3.9) family.</text>
</comment>
<dbReference type="Pfam" id="PF03845">
    <property type="entry name" value="Spore_permease"/>
    <property type="match status" value="1"/>
</dbReference>
<sequence>MVNQDNAIISRRQFMILIVLGVVGDSILILPTSIVKFSKQDAWISMGIALILGMAAGGLFSFFAKILRHRSLFLELREGLGRWLGGLFMLAFLANFFLCCVTLLSELGQFMSLQLMPETPMKAIFIVFLFVIIIAYRYGIEAFARVGEVLFPVFLILFINLVILLIPKMEWNNLRPIADTDVLGISNGVLPAFTAGFLEMVVLLMLVQHVKSSKGLSKPIMAGFAAGGLILFIVVFLCVLVLGPNLMETKNYPTFVLAQKIKIGNFLERVEAIIAILWFITVFYKSLLLFFSFNTGLAQLLKLQDSRMLTIPVGMLLLVATVAGTPSTTTYSYYLSKDYVWFDVIMCLLVPSLALLLLYAAKKWRTR</sequence>
<protein>
    <submittedName>
        <fullName evidence="9">Uncharacterized protein</fullName>
    </submittedName>
</protein>
<proteinExistence type="inferred from homology"/>
<evidence type="ECO:0000256" key="8">
    <source>
        <dbReference type="SAM" id="Phobius"/>
    </source>
</evidence>
<dbReference type="GO" id="GO:0009847">
    <property type="term" value="P:spore germination"/>
    <property type="evidence" value="ECO:0007669"/>
    <property type="project" value="InterPro"/>
</dbReference>
<dbReference type="NCBIfam" id="TIGR00912">
    <property type="entry name" value="2A0309"/>
    <property type="match status" value="1"/>
</dbReference>
<feature type="transmembrane region" description="Helical" evidence="8">
    <location>
        <begin position="189"/>
        <end position="207"/>
    </location>
</feature>
<feature type="transmembrane region" description="Helical" evidence="8">
    <location>
        <begin position="272"/>
        <end position="297"/>
    </location>
</feature>
<reference evidence="9 10" key="1">
    <citation type="submission" date="2018-12" db="EMBL/GenBank/DDBJ databases">
        <title>Bacillus ochoae sp. nov., Paenibacillus whitsoniae sp. nov., Paenibacillus spiritus sp. nov. Isolated from the Mars Exploration Rover during spacecraft assembly.</title>
        <authorList>
            <person name="Seuylemezian A."/>
            <person name="Vaishampayan P."/>
        </authorList>
    </citation>
    <scope>NUCLEOTIDE SEQUENCE [LARGE SCALE GENOMIC DNA]</scope>
    <source>
        <strain evidence="9 10">MER 54</strain>
    </source>
</reference>
<keyword evidence="10" id="KW-1185">Reference proteome</keyword>
<keyword evidence="6 8" id="KW-1133">Transmembrane helix</keyword>
<evidence type="ECO:0000313" key="10">
    <source>
        <dbReference type="Proteomes" id="UP000276128"/>
    </source>
</evidence>
<evidence type="ECO:0000313" key="9">
    <source>
        <dbReference type="EMBL" id="RTE02982.1"/>
    </source>
</evidence>